<evidence type="ECO:0000313" key="4">
    <source>
        <dbReference type="WBParaSite" id="ASIM_0000936401-mRNA-1"/>
    </source>
</evidence>
<reference evidence="2 3" key="2">
    <citation type="submission" date="2018-11" db="EMBL/GenBank/DDBJ databases">
        <authorList>
            <consortium name="Pathogen Informatics"/>
        </authorList>
    </citation>
    <scope>NUCLEOTIDE SEQUENCE [LARGE SCALE GENOMIC DNA]</scope>
</reference>
<dbReference type="GO" id="GO:0000184">
    <property type="term" value="P:nuclear-transcribed mRNA catabolic process, nonsense-mediated decay"/>
    <property type="evidence" value="ECO:0007669"/>
    <property type="project" value="InterPro"/>
</dbReference>
<reference evidence="4" key="1">
    <citation type="submission" date="2017-02" db="UniProtKB">
        <authorList>
            <consortium name="WormBaseParasite"/>
        </authorList>
    </citation>
    <scope>IDENTIFICATION</scope>
</reference>
<name>A0A0M3JNX2_ANISI</name>
<feature type="region of interest" description="Disordered" evidence="1">
    <location>
        <begin position="58"/>
        <end position="93"/>
    </location>
</feature>
<evidence type="ECO:0000313" key="3">
    <source>
        <dbReference type="Proteomes" id="UP000267096"/>
    </source>
</evidence>
<sequence>MGDERINLDYISKWRWALAQMAQYCIDNRLRTPLGKPAETFLKFENEIRRLALSSLTRKHANSGASSNPALDPSPTRSGVPDKEKDGCNSSAS</sequence>
<dbReference type="GO" id="GO:0004674">
    <property type="term" value="F:protein serine/threonine kinase activity"/>
    <property type="evidence" value="ECO:0007669"/>
    <property type="project" value="InterPro"/>
</dbReference>
<dbReference type="Proteomes" id="UP000267096">
    <property type="component" value="Unassembled WGS sequence"/>
</dbReference>
<organism evidence="4">
    <name type="scientific">Anisakis simplex</name>
    <name type="common">Herring worm</name>
    <dbReference type="NCBI Taxonomy" id="6269"/>
    <lineage>
        <taxon>Eukaryota</taxon>
        <taxon>Metazoa</taxon>
        <taxon>Ecdysozoa</taxon>
        <taxon>Nematoda</taxon>
        <taxon>Chromadorea</taxon>
        <taxon>Rhabditida</taxon>
        <taxon>Spirurina</taxon>
        <taxon>Ascaridomorpha</taxon>
        <taxon>Ascaridoidea</taxon>
        <taxon>Anisakidae</taxon>
        <taxon>Anisakis</taxon>
        <taxon>Anisakis simplex complex</taxon>
    </lineage>
</organism>
<proteinExistence type="predicted"/>
<dbReference type="Pfam" id="PF15785">
    <property type="entry name" value="SMG1"/>
    <property type="match status" value="1"/>
</dbReference>
<evidence type="ECO:0000256" key="1">
    <source>
        <dbReference type="SAM" id="MobiDB-lite"/>
    </source>
</evidence>
<keyword evidence="3" id="KW-1185">Reference proteome</keyword>
<accession>A0A0M3JNX2</accession>
<dbReference type="WBParaSite" id="ASIM_0000936401-mRNA-1">
    <property type="protein sequence ID" value="ASIM_0000936401-mRNA-1"/>
    <property type="gene ID" value="ASIM_0000936401"/>
</dbReference>
<dbReference type="InterPro" id="IPR031559">
    <property type="entry name" value="SMG1"/>
</dbReference>
<gene>
    <name evidence="2" type="ORF">ASIM_LOCUS9113</name>
</gene>
<dbReference type="AlphaFoldDB" id="A0A0M3JNX2"/>
<dbReference type="EMBL" id="UYRR01026772">
    <property type="protein sequence ID" value="VDK36863.1"/>
    <property type="molecule type" value="Genomic_DNA"/>
</dbReference>
<dbReference type="OrthoDB" id="5874877at2759"/>
<protein>
    <submittedName>
        <fullName evidence="2 4">Uncharacterized protein</fullName>
    </submittedName>
</protein>
<evidence type="ECO:0000313" key="2">
    <source>
        <dbReference type="EMBL" id="VDK36863.1"/>
    </source>
</evidence>